<dbReference type="GO" id="GO:0000814">
    <property type="term" value="C:ESCRT II complex"/>
    <property type="evidence" value="ECO:0007669"/>
    <property type="project" value="UniProtKB-UniRule"/>
</dbReference>
<evidence type="ECO:0000256" key="6">
    <source>
        <dbReference type="ARBA" id="ARBA00022927"/>
    </source>
</evidence>
<feature type="compositionally biased region" description="Low complexity" evidence="9">
    <location>
        <begin position="148"/>
        <end position="159"/>
    </location>
</feature>
<dbReference type="PANTHER" id="PTHR13128:SF12">
    <property type="entry name" value="VACUOLAR PROTEIN-SORTING-ASSOCIATED PROTEIN 36"/>
    <property type="match status" value="1"/>
</dbReference>
<evidence type="ECO:0000256" key="5">
    <source>
        <dbReference type="ARBA" id="ARBA00022833"/>
    </source>
</evidence>
<proteinExistence type="inferred from homology"/>
<reference evidence="12" key="1">
    <citation type="submission" date="2013-11" db="EMBL/GenBank/DDBJ databases">
        <title>Genome sequence of the fusiform rust pathogen reveals effectors for host alternation and coevolution with pine.</title>
        <authorList>
            <consortium name="DOE Joint Genome Institute"/>
            <person name="Smith K."/>
            <person name="Pendleton A."/>
            <person name="Kubisiak T."/>
            <person name="Anderson C."/>
            <person name="Salamov A."/>
            <person name="Aerts A."/>
            <person name="Riley R."/>
            <person name="Clum A."/>
            <person name="Lindquist E."/>
            <person name="Ence D."/>
            <person name="Campbell M."/>
            <person name="Kronenberg Z."/>
            <person name="Feau N."/>
            <person name="Dhillon B."/>
            <person name="Hamelin R."/>
            <person name="Burleigh J."/>
            <person name="Smith J."/>
            <person name="Yandell M."/>
            <person name="Nelson C."/>
            <person name="Grigoriev I."/>
            <person name="Davis J."/>
        </authorList>
    </citation>
    <scope>NUCLEOTIDE SEQUENCE</scope>
    <source>
        <strain evidence="12">G11</strain>
    </source>
</reference>
<feature type="domain" description="GLUE N-terminal" evidence="11">
    <location>
        <begin position="8"/>
        <end position="260"/>
    </location>
</feature>
<keyword evidence="6 8" id="KW-0653">Protein transport</keyword>
<name>A0A9P6N9Y5_9BASI</name>
<dbReference type="Gene3D" id="6.10.140.260">
    <property type="match status" value="1"/>
</dbReference>
<organism evidence="12 13">
    <name type="scientific">Cronartium quercuum f. sp. fusiforme G11</name>
    <dbReference type="NCBI Taxonomy" id="708437"/>
    <lineage>
        <taxon>Eukaryota</taxon>
        <taxon>Fungi</taxon>
        <taxon>Dikarya</taxon>
        <taxon>Basidiomycota</taxon>
        <taxon>Pucciniomycotina</taxon>
        <taxon>Pucciniomycetes</taxon>
        <taxon>Pucciniales</taxon>
        <taxon>Coleosporiaceae</taxon>
        <taxon>Cronartium</taxon>
    </lineage>
</organism>
<evidence type="ECO:0000256" key="9">
    <source>
        <dbReference type="SAM" id="MobiDB-lite"/>
    </source>
</evidence>
<keyword evidence="8" id="KW-0963">Cytoplasm</keyword>
<comment type="similarity">
    <text evidence="1 8">Belongs to the VPS36 family.</text>
</comment>
<evidence type="ECO:0000256" key="1">
    <source>
        <dbReference type="ARBA" id="ARBA00009697"/>
    </source>
</evidence>
<evidence type="ECO:0000256" key="4">
    <source>
        <dbReference type="ARBA" id="ARBA00022771"/>
    </source>
</evidence>
<keyword evidence="8" id="KW-0967">Endosome</keyword>
<keyword evidence="5" id="KW-0862">Zinc</keyword>
<dbReference type="AlphaFoldDB" id="A0A9P6N9Y5"/>
<keyword evidence="13" id="KW-1185">Reference proteome</keyword>
<dbReference type="PROSITE" id="PS50199">
    <property type="entry name" value="ZF_RANBP2_2"/>
    <property type="match status" value="1"/>
</dbReference>
<accession>A0A9P6N9Y5</accession>
<dbReference type="GO" id="GO:0008270">
    <property type="term" value="F:zinc ion binding"/>
    <property type="evidence" value="ECO:0007669"/>
    <property type="project" value="UniProtKB-KW"/>
</dbReference>
<dbReference type="PROSITE" id="PS51495">
    <property type="entry name" value="GLUE"/>
    <property type="match status" value="1"/>
</dbReference>
<dbReference type="Pfam" id="PF04157">
    <property type="entry name" value="EAP30"/>
    <property type="match status" value="1"/>
</dbReference>
<dbReference type="InterPro" id="IPR036390">
    <property type="entry name" value="WH_DNA-bd_sf"/>
</dbReference>
<dbReference type="Proteomes" id="UP000886653">
    <property type="component" value="Unassembled WGS sequence"/>
</dbReference>
<evidence type="ECO:0000313" key="13">
    <source>
        <dbReference type="Proteomes" id="UP000886653"/>
    </source>
</evidence>
<dbReference type="Gene3D" id="1.10.10.10">
    <property type="entry name" value="Winged helix-like DNA-binding domain superfamily/Winged helix DNA-binding domain"/>
    <property type="match status" value="2"/>
</dbReference>
<comment type="subcellular location">
    <subcellularLocation>
        <location evidence="8">Cytoplasm</location>
    </subcellularLocation>
    <subcellularLocation>
        <location evidence="8">Endosome</location>
    </subcellularLocation>
</comment>
<dbReference type="OrthoDB" id="271448at2759"/>
<evidence type="ECO:0000259" key="11">
    <source>
        <dbReference type="PROSITE" id="PS51495"/>
    </source>
</evidence>
<keyword evidence="4 7" id="KW-0863">Zinc-finger</keyword>
<feature type="region of interest" description="Disordered" evidence="9">
    <location>
        <begin position="143"/>
        <end position="165"/>
    </location>
</feature>
<dbReference type="SMART" id="SM00547">
    <property type="entry name" value="ZnF_RBZ"/>
    <property type="match status" value="2"/>
</dbReference>
<dbReference type="InterPro" id="IPR001876">
    <property type="entry name" value="Znf_RanBP2"/>
</dbReference>
<dbReference type="SUPFAM" id="SSF50729">
    <property type="entry name" value="PH domain-like"/>
    <property type="match status" value="2"/>
</dbReference>
<dbReference type="GO" id="GO:0043328">
    <property type="term" value="P:protein transport to vacuole involved in ubiquitin-dependent protein catabolic process via the multivesicular body sorting pathway"/>
    <property type="evidence" value="ECO:0007669"/>
    <property type="project" value="UniProtKB-UniRule"/>
</dbReference>
<dbReference type="GO" id="GO:0043130">
    <property type="term" value="F:ubiquitin binding"/>
    <property type="evidence" value="ECO:0007669"/>
    <property type="project" value="UniProtKB-UniRule"/>
</dbReference>
<evidence type="ECO:0000256" key="3">
    <source>
        <dbReference type="ARBA" id="ARBA00022723"/>
    </source>
</evidence>
<dbReference type="EMBL" id="MU167445">
    <property type="protein sequence ID" value="KAG0140432.1"/>
    <property type="molecule type" value="Genomic_DNA"/>
</dbReference>
<dbReference type="InterPro" id="IPR037855">
    <property type="entry name" value="Vps36"/>
</dbReference>
<evidence type="ECO:0000259" key="10">
    <source>
        <dbReference type="PROSITE" id="PS50199"/>
    </source>
</evidence>
<dbReference type="SUPFAM" id="SSF46785">
    <property type="entry name" value="Winged helix' DNA-binding domain"/>
    <property type="match status" value="2"/>
</dbReference>
<protein>
    <recommendedName>
        <fullName evidence="8">Vacuolar protein-sorting-associated protein 36</fullName>
    </recommendedName>
    <alternativeName>
        <fullName evidence="8">ESCRT-II complex subunit VPS36</fullName>
    </alternativeName>
</protein>
<evidence type="ECO:0000313" key="12">
    <source>
        <dbReference type="EMBL" id="KAG0140432.1"/>
    </source>
</evidence>
<comment type="function">
    <text evidence="8">Component of the ESCRT-II complex (endosomal sorting complex required for transport II), which is required for multivesicular body (MVB) formation and sorting of endosomal cargo proteins into MVBs.</text>
</comment>
<gene>
    <name evidence="12" type="ORF">CROQUDRAFT_665191</name>
</gene>
<evidence type="ECO:0000256" key="8">
    <source>
        <dbReference type="RuleBase" id="RU367095"/>
    </source>
</evidence>
<dbReference type="InterPro" id="IPR011993">
    <property type="entry name" value="PH-like_dom_sf"/>
</dbReference>
<comment type="caution">
    <text evidence="12">The sequence shown here is derived from an EMBL/GenBank/DDBJ whole genome shotgun (WGS) entry which is preliminary data.</text>
</comment>
<dbReference type="InterPro" id="IPR036388">
    <property type="entry name" value="WH-like_DNA-bd_sf"/>
</dbReference>
<feature type="domain" description="RanBP2-type" evidence="10">
    <location>
        <begin position="109"/>
        <end position="138"/>
    </location>
</feature>
<dbReference type="PROSITE" id="PS01358">
    <property type="entry name" value="ZF_RANBP2_1"/>
    <property type="match status" value="1"/>
</dbReference>
<sequence>MHRLRSIDTSSQTIRKQLLPHERILEHQLGVGIYDGKEKDEGRSDGEIILSSHRLIYIDTIKPQQQSCALELRLIRQTEYWSGFLKSSPKITLLLGESTEGDEIVEEMEIDEWNCTVCGHSNFKGIYKCDLCGVPKPIMREQHESKLSISSSQSNQNISDGSLKDEDDEITCSACTFLNHSSMKRCEICDTILQQRPSTIRNLSSLTLQHSRASTPAPPSGFPSNAYIRLSFRRGGVETFYNSLKTALQMKAWTTSQNLSRQRAIGGIEGILRSMDSKLLAEQSEMNEGLKDLQALMTKAKDMVQMAQSLNSKLSALEVSTGKIKSNDEETIIRSSLLKLGLPTPAVTSDMLKSEEIYLIELTKELLSVLREGKVFGGNSSEIKGIVSLDQIWCIWNRARGVALVSPTDLLSVCERLPTFTENQEICLSTFRSGLKVLHTSHYKPEIFGARLQSAFELERVGLTTVEIAQAETLSVSLTYELIELVEIRSGDIVRDGDSKSALKWWPNLINQYQWPDVNNS</sequence>
<dbReference type="PANTHER" id="PTHR13128">
    <property type="entry name" value="VACUOLAR PROTEIN-SORTING-ASSOCIATED PROTEIN 36"/>
    <property type="match status" value="1"/>
</dbReference>
<evidence type="ECO:0000256" key="2">
    <source>
        <dbReference type="ARBA" id="ARBA00022448"/>
    </source>
</evidence>
<keyword evidence="3" id="KW-0479">Metal-binding</keyword>
<evidence type="ECO:0000256" key="7">
    <source>
        <dbReference type="PROSITE-ProRule" id="PRU00322"/>
    </source>
</evidence>
<dbReference type="InterPro" id="IPR021648">
    <property type="entry name" value="GLUE_dom"/>
</dbReference>
<dbReference type="InterPro" id="IPR040608">
    <property type="entry name" value="Snf8/Vps36"/>
</dbReference>
<dbReference type="GO" id="GO:0032266">
    <property type="term" value="F:phosphatidylinositol-3-phosphate binding"/>
    <property type="evidence" value="ECO:0007669"/>
    <property type="project" value="UniProtKB-UniRule"/>
</dbReference>
<dbReference type="Pfam" id="PF11605">
    <property type="entry name" value="Vps36_ESCRT-II"/>
    <property type="match status" value="1"/>
</dbReference>
<dbReference type="Gene3D" id="2.30.29.30">
    <property type="entry name" value="Pleckstrin-homology domain (PH domain)/Phosphotyrosine-binding domain (PTB)"/>
    <property type="match status" value="2"/>
</dbReference>
<comment type="subunit">
    <text evidence="8">Component of the endosomal sorting complex required for transport II (ESCRT-II).</text>
</comment>
<keyword evidence="2 8" id="KW-0813">Transport</keyword>
<dbReference type="GO" id="GO:0031902">
    <property type="term" value="C:late endosome membrane"/>
    <property type="evidence" value="ECO:0007669"/>
    <property type="project" value="UniProtKB-UniRule"/>
</dbReference>